<feature type="domain" description="F-box" evidence="1">
    <location>
        <begin position="13"/>
        <end position="60"/>
    </location>
</feature>
<gene>
    <name evidence="2" type="ORF">KY290_003494</name>
</gene>
<dbReference type="InterPro" id="IPR032675">
    <property type="entry name" value="LRR_dom_sf"/>
</dbReference>
<dbReference type="Proteomes" id="UP000826656">
    <property type="component" value="Unassembled WGS sequence"/>
</dbReference>
<evidence type="ECO:0000259" key="1">
    <source>
        <dbReference type="PROSITE" id="PS50181"/>
    </source>
</evidence>
<dbReference type="PROSITE" id="PS50181">
    <property type="entry name" value="FBOX"/>
    <property type="match status" value="1"/>
</dbReference>
<reference evidence="2 3" key="1">
    <citation type="journal article" date="2021" name="bioRxiv">
        <title>Chromosome-scale and haplotype-resolved genome assembly of a tetraploid potato cultivar.</title>
        <authorList>
            <person name="Sun H."/>
            <person name="Jiao W.-B."/>
            <person name="Krause K."/>
            <person name="Campoy J.A."/>
            <person name="Goel M."/>
            <person name="Folz-Donahue K."/>
            <person name="Kukat C."/>
            <person name="Huettel B."/>
            <person name="Schneeberger K."/>
        </authorList>
    </citation>
    <scope>NUCLEOTIDE SEQUENCE [LARGE SCALE GENOMIC DNA]</scope>
    <source>
        <strain evidence="2">SolTubOtavaFocal</strain>
        <tissue evidence="2">Leaves</tissue>
    </source>
</reference>
<proteinExistence type="predicted"/>
<dbReference type="EMBL" id="JAIVGD010000001">
    <property type="protein sequence ID" value="KAH0783896.1"/>
    <property type="molecule type" value="Genomic_DNA"/>
</dbReference>
<dbReference type="PANTHER" id="PTHR38926">
    <property type="entry name" value="F-BOX DOMAIN CONTAINING PROTEIN, EXPRESSED"/>
    <property type="match status" value="1"/>
</dbReference>
<organism evidence="2 3">
    <name type="scientific">Solanum tuberosum</name>
    <name type="common">Potato</name>
    <dbReference type="NCBI Taxonomy" id="4113"/>
    <lineage>
        <taxon>Eukaryota</taxon>
        <taxon>Viridiplantae</taxon>
        <taxon>Streptophyta</taxon>
        <taxon>Embryophyta</taxon>
        <taxon>Tracheophyta</taxon>
        <taxon>Spermatophyta</taxon>
        <taxon>Magnoliopsida</taxon>
        <taxon>eudicotyledons</taxon>
        <taxon>Gunneridae</taxon>
        <taxon>Pentapetalae</taxon>
        <taxon>asterids</taxon>
        <taxon>lamiids</taxon>
        <taxon>Solanales</taxon>
        <taxon>Solanaceae</taxon>
        <taxon>Solanoideae</taxon>
        <taxon>Solaneae</taxon>
        <taxon>Solanum</taxon>
    </lineage>
</organism>
<dbReference type="InterPro" id="IPR001810">
    <property type="entry name" value="F-box_dom"/>
</dbReference>
<evidence type="ECO:0000313" key="2">
    <source>
        <dbReference type="EMBL" id="KAH0783896.1"/>
    </source>
</evidence>
<sequence length="190" mass="21891">MKVDGAELNLKEIWNEIQLPDEIWRDILLRVSTLDKLRSADKVCALWRRLLKEPFSWNMIDLRDSRCKGLKRLWLRGWAGGWGIPIYSCLIKVAPRLYHLEELILQDCFTTPVCIEALAHLPLLCRLQLIGSALTVWGLEAVLVGCPNLKSLDLRRCLGLDLSGPIGDRCRRMADFRHPFDSMSDFMFLV</sequence>
<evidence type="ECO:0000313" key="3">
    <source>
        <dbReference type="Proteomes" id="UP000826656"/>
    </source>
</evidence>
<protein>
    <recommendedName>
        <fullName evidence="1">F-box domain-containing protein</fullName>
    </recommendedName>
</protein>
<dbReference type="Gene3D" id="3.80.10.10">
    <property type="entry name" value="Ribonuclease Inhibitor"/>
    <property type="match status" value="1"/>
</dbReference>
<dbReference type="Gene3D" id="1.20.1280.50">
    <property type="match status" value="1"/>
</dbReference>
<dbReference type="SUPFAM" id="SSF52047">
    <property type="entry name" value="RNI-like"/>
    <property type="match status" value="1"/>
</dbReference>
<comment type="caution">
    <text evidence="2">The sequence shown here is derived from an EMBL/GenBank/DDBJ whole genome shotgun (WGS) entry which is preliminary data.</text>
</comment>
<keyword evidence="3" id="KW-1185">Reference proteome</keyword>
<dbReference type="Pfam" id="PF00646">
    <property type="entry name" value="F-box"/>
    <property type="match status" value="1"/>
</dbReference>
<name>A0ABQ7WT31_SOLTU</name>
<dbReference type="PANTHER" id="PTHR38926:SF36">
    <property type="entry name" value="F-BOX PROTEIN SKIP19-LIKE"/>
    <property type="match status" value="1"/>
</dbReference>
<accession>A0ABQ7WT31</accession>